<sequence length="411" mass="46632">MSLTIQIILLVALLILFVLSSIYSGSETAYTSVSKAHVREMVQNKERGAKLIYKQLERYNQLLSAILIGNNIVNVASATLTSALLGSILSQNEVLIVIISTAVVTPILVIFGEIAPKLLAKNNPIRFLKIFCYFIEGTFWLFYVLTYPISKLGKKVYVTHSEDQLKSILDLAQSEGVLQTGESILAQKALDLDSTKVSQHYIRLKDVVYLDYKDNISKALEVFKETNYSRLPVMKNGQLIGIVLIKDIFHLQKGKVINYLKTVPLISANSIPSSALEKMRLARAQMAFVTQSNNKVDTIGIITMEDIIEEIIGEIYDEYDDEEEIYEISLQKSRVVVSAYIYDVFKQLEIDLELLSEDEEEMTVRQYLLKKTNSKRIYKNTRFNLNDIVSFKVVETFQGKPNDTIVEINKI</sequence>
<dbReference type="SUPFAM" id="SSF54631">
    <property type="entry name" value="CBS-domain pair"/>
    <property type="match status" value="1"/>
</dbReference>
<dbReference type="GO" id="GO:0005886">
    <property type="term" value="C:plasma membrane"/>
    <property type="evidence" value="ECO:0007669"/>
    <property type="project" value="TreeGrafter"/>
</dbReference>
<keyword evidence="4 5" id="KW-1133">Transmembrane helix</keyword>
<evidence type="ECO:0000256" key="1">
    <source>
        <dbReference type="ARBA" id="ARBA00022737"/>
    </source>
</evidence>
<keyword evidence="9" id="KW-1185">Reference proteome</keyword>
<dbReference type="InterPro" id="IPR046342">
    <property type="entry name" value="CBS_dom_sf"/>
</dbReference>
<evidence type="ECO:0000256" key="5">
    <source>
        <dbReference type="SAM" id="Phobius"/>
    </source>
</evidence>
<evidence type="ECO:0000256" key="4">
    <source>
        <dbReference type="PROSITE-ProRule" id="PRU01193"/>
    </source>
</evidence>
<dbReference type="Pfam" id="PF00571">
    <property type="entry name" value="CBS"/>
    <property type="match status" value="1"/>
</dbReference>
<dbReference type="AlphaFoldDB" id="A0A449A223"/>
<accession>A0A449A223</accession>
<organism evidence="8 9">
    <name type="scientific">Mycoplasmopsis gallinacea</name>
    <dbReference type="NCBI Taxonomy" id="29556"/>
    <lineage>
        <taxon>Bacteria</taxon>
        <taxon>Bacillati</taxon>
        <taxon>Mycoplasmatota</taxon>
        <taxon>Mycoplasmoidales</taxon>
        <taxon>Metamycoplasmataceae</taxon>
        <taxon>Mycoplasmopsis</taxon>
    </lineage>
</organism>
<keyword evidence="4 5" id="KW-0472">Membrane</keyword>
<evidence type="ECO:0000313" key="9">
    <source>
        <dbReference type="Proteomes" id="UP000290568"/>
    </source>
</evidence>
<dbReference type="OrthoDB" id="9798188at2"/>
<feature type="domain" description="CNNM transmembrane" evidence="7">
    <location>
        <begin position="2"/>
        <end position="182"/>
    </location>
</feature>
<dbReference type="RefSeq" id="WP_129619988.1">
    <property type="nucleotide sequence ID" value="NZ_LR214950.1"/>
</dbReference>
<dbReference type="PROSITE" id="PS51846">
    <property type="entry name" value="CNNM"/>
    <property type="match status" value="1"/>
</dbReference>
<dbReference type="InterPro" id="IPR002550">
    <property type="entry name" value="CNNM"/>
</dbReference>
<evidence type="ECO:0000313" key="8">
    <source>
        <dbReference type="EMBL" id="VEU58296.1"/>
    </source>
</evidence>
<dbReference type="InterPro" id="IPR000644">
    <property type="entry name" value="CBS_dom"/>
</dbReference>
<keyword evidence="2 3" id="KW-0129">CBS domain</keyword>
<proteinExistence type="predicted"/>
<reference evidence="8 9" key="1">
    <citation type="submission" date="2019-01" db="EMBL/GenBank/DDBJ databases">
        <authorList>
            <consortium name="Pathogen Informatics"/>
        </authorList>
    </citation>
    <scope>NUCLEOTIDE SEQUENCE [LARGE SCALE GENOMIC DNA]</scope>
    <source>
        <strain evidence="8 9">NCTC10183</strain>
    </source>
</reference>
<evidence type="ECO:0000259" key="7">
    <source>
        <dbReference type="PROSITE" id="PS51846"/>
    </source>
</evidence>
<dbReference type="PANTHER" id="PTHR22777">
    <property type="entry name" value="HEMOLYSIN-RELATED"/>
    <property type="match status" value="1"/>
</dbReference>
<evidence type="ECO:0000256" key="2">
    <source>
        <dbReference type="ARBA" id="ARBA00023122"/>
    </source>
</evidence>
<evidence type="ECO:0000256" key="3">
    <source>
        <dbReference type="PROSITE-ProRule" id="PRU00703"/>
    </source>
</evidence>
<keyword evidence="1" id="KW-0677">Repeat</keyword>
<dbReference type="STRING" id="29556.VO56_00230"/>
<evidence type="ECO:0000259" key="6">
    <source>
        <dbReference type="PROSITE" id="PS51371"/>
    </source>
</evidence>
<dbReference type="Pfam" id="PF01595">
    <property type="entry name" value="CNNM"/>
    <property type="match status" value="1"/>
</dbReference>
<keyword evidence="4 5" id="KW-0812">Transmembrane</keyword>
<gene>
    <name evidence="8" type="ORF">NCTC10183_00052</name>
</gene>
<dbReference type="SMART" id="SM00116">
    <property type="entry name" value="CBS"/>
    <property type="match status" value="1"/>
</dbReference>
<dbReference type="Proteomes" id="UP000290568">
    <property type="component" value="Chromosome"/>
</dbReference>
<dbReference type="PROSITE" id="PS51371">
    <property type="entry name" value="CBS"/>
    <property type="match status" value="1"/>
</dbReference>
<feature type="transmembrane region" description="Helical" evidence="5">
    <location>
        <begin position="94"/>
        <end position="115"/>
    </location>
</feature>
<protein>
    <submittedName>
        <fullName evidence="8">Mg2+ and Co2+ transporter CorB</fullName>
    </submittedName>
</protein>
<feature type="domain" description="CBS" evidence="6">
    <location>
        <begin position="201"/>
        <end position="260"/>
    </location>
</feature>
<dbReference type="PANTHER" id="PTHR22777:SF17">
    <property type="entry name" value="UPF0053 PROTEIN SLL0260"/>
    <property type="match status" value="1"/>
</dbReference>
<feature type="transmembrane region" description="Helical" evidence="5">
    <location>
        <begin position="127"/>
        <end position="145"/>
    </location>
</feature>
<dbReference type="EMBL" id="LR214950">
    <property type="protein sequence ID" value="VEU58296.1"/>
    <property type="molecule type" value="Genomic_DNA"/>
</dbReference>
<name>A0A449A223_9BACT</name>
<dbReference type="Gene3D" id="3.10.580.10">
    <property type="entry name" value="CBS-domain"/>
    <property type="match status" value="1"/>
</dbReference>